<dbReference type="Gene3D" id="2.160.20.10">
    <property type="entry name" value="Single-stranded right-handed beta-helix, Pectin lyase-like"/>
    <property type="match status" value="3"/>
</dbReference>
<dbReference type="Pfam" id="PF13229">
    <property type="entry name" value="Beta_helix"/>
    <property type="match status" value="1"/>
</dbReference>
<protein>
    <submittedName>
        <fullName evidence="2">Peptidase</fullName>
    </submittedName>
</protein>
<reference evidence="2" key="2">
    <citation type="submission" date="2020-09" db="EMBL/GenBank/DDBJ databases">
        <authorList>
            <person name="Sun Q."/>
            <person name="Zhou Y."/>
        </authorList>
    </citation>
    <scope>NUCLEOTIDE SEQUENCE</scope>
    <source>
        <strain evidence="2">CGMCC 1.12921</strain>
    </source>
</reference>
<sequence>MDVTHANDTLVREFNVAPDGNDENDGSPALPLRTIQEAQRRVREARKAGATEKILIWLAEGIYSIRETLVFNALDAGPGSPLVIRARPGASVTISGGVPLDDWHLAPAITEAPLSSRGKIWVTTLPQGIGRTNTLFDGAGLLRRAQAPAFTHADTADNWTGTEEQHIAVRVTEKDRLRNSLQPAAQGAQVKIIGAAPWTMNYLNIKYATEGKISFEERSSYAAAAPRHYLSPDSVYVENTFAGLTEPGSWVIDHARRHIYLWPRSDSPRGIVVPALIELVRVEGDIQYDLPSDKPVSNIHFADITFTHGDRYDFSGRTGLGLQHDWERFDSSTALVRFRGVEDCSVTNCAFQHSGGTGIRVDLHGRRVSIRSNRFRNLGACAILLAGYGPGTKDVNGHNRIIGNTIESIGELWSHSSGIWAWQSGSNEISHNVLKNLPYTGICVSGRISFDPDGTNQCSRTVRWHELQESDDLDSLEDVEKYLHARENIVAQNDISHVLQKINDGNGIYISGSGHGNLVLSNYIHDCPSELFGHAIRCDDLQDETTISRNLIARFGGSGTGVVSKGRNHITYNIITEPVGSILRGMILLSKTPSSDFRGAVIQGNILMGNDANQPFVYQGGIDRLTEDEAGEILMDRNIYFNPGHPQEAEDHLAWAHARSLDRNSTAEDPGILKVTRHGPVLVPDAVAMRFGWENTG</sequence>
<dbReference type="AlphaFoldDB" id="A0A8J2V7M7"/>
<dbReference type="InterPro" id="IPR011050">
    <property type="entry name" value="Pectin_lyase_fold/virulence"/>
</dbReference>
<dbReference type="InterPro" id="IPR006626">
    <property type="entry name" value="PbH1"/>
</dbReference>
<dbReference type="EMBL" id="BMGH01000001">
    <property type="protein sequence ID" value="GGD11608.1"/>
    <property type="molecule type" value="Genomic_DNA"/>
</dbReference>
<feature type="domain" description="Right handed beta helix" evidence="1">
    <location>
        <begin position="339"/>
        <end position="442"/>
    </location>
</feature>
<accession>A0A8J2V7M7</accession>
<dbReference type="InterPro" id="IPR039448">
    <property type="entry name" value="Beta_helix"/>
</dbReference>
<proteinExistence type="predicted"/>
<keyword evidence="3" id="KW-1185">Reference proteome</keyword>
<dbReference type="SMART" id="SM00710">
    <property type="entry name" value="PbH1"/>
    <property type="match status" value="8"/>
</dbReference>
<dbReference type="Proteomes" id="UP000613582">
    <property type="component" value="Unassembled WGS sequence"/>
</dbReference>
<dbReference type="PANTHER" id="PTHR36453">
    <property type="entry name" value="SECRETED PROTEIN-RELATED"/>
    <property type="match status" value="1"/>
</dbReference>
<evidence type="ECO:0000313" key="3">
    <source>
        <dbReference type="Proteomes" id="UP000613582"/>
    </source>
</evidence>
<dbReference type="PANTHER" id="PTHR36453:SF1">
    <property type="entry name" value="RIGHT HANDED BETA HELIX DOMAIN-CONTAINING PROTEIN"/>
    <property type="match status" value="1"/>
</dbReference>
<dbReference type="SUPFAM" id="SSF51126">
    <property type="entry name" value="Pectin lyase-like"/>
    <property type="match status" value="2"/>
</dbReference>
<reference evidence="2" key="1">
    <citation type="journal article" date="2014" name="Int. J. Syst. Evol. Microbiol.">
        <title>Complete genome sequence of Corynebacterium casei LMG S-19264T (=DSM 44701T), isolated from a smear-ripened cheese.</title>
        <authorList>
            <consortium name="US DOE Joint Genome Institute (JGI-PGF)"/>
            <person name="Walter F."/>
            <person name="Albersmeier A."/>
            <person name="Kalinowski J."/>
            <person name="Ruckert C."/>
        </authorList>
    </citation>
    <scope>NUCLEOTIDE SEQUENCE</scope>
    <source>
        <strain evidence="2">CGMCC 1.12921</strain>
    </source>
</reference>
<evidence type="ECO:0000313" key="2">
    <source>
        <dbReference type="EMBL" id="GGD11608.1"/>
    </source>
</evidence>
<organism evidence="2 3">
    <name type="scientific">Aquisalinus flavus</name>
    <dbReference type="NCBI Taxonomy" id="1526572"/>
    <lineage>
        <taxon>Bacteria</taxon>
        <taxon>Pseudomonadati</taxon>
        <taxon>Pseudomonadota</taxon>
        <taxon>Alphaproteobacteria</taxon>
        <taxon>Parvularculales</taxon>
        <taxon>Parvularculaceae</taxon>
        <taxon>Aquisalinus</taxon>
    </lineage>
</organism>
<name>A0A8J2V7M7_9PROT</name>
<dbReference type="InterPro" id="IPR012334">
    <property type="entry name" value="Pectin_lyas_fold"/>
</dbReference>
<gene>
    <name evidence="2" type="ORF">GCM10011342_20540</name>
</gene>
<evidence type="ECO:0000259" key="1">
    <source>
        <dbReference type="Pfam" id="PF13229"/>
    </source>
</evidence>
<comment type="caution">
    <text evidence="2">The sequence shown here is derived from an EMBL/GenBank/DDBJ whole genome shotgun (WGS) entry which is preliminary data.</text>
</comment>